<comment type="caution">
    <text evidence="1">The sequence shown here is derived from an EMBL/GenBank/DDBJ whole genome shotgun (WGS) entry which is preliminary data.</text>
</comment>
<accession>A0ABD5E9L4</accession>
<proteinExistence type="predicted"/>
<sequence>MVKHVGPERPGDEAGALLAFLDEQRGGIRRATLGLTEEQARQRPCASELSLGGLLKHTAETEQGWLARARGTAPDTVRTPENWHESHALLDGETLEGARAYAEKVARETEEWIRSRPSLDETFPLPEAPWFPDAEAVSLRWLLLHLIRETARHAGHADILREQLDGETAFALVAREG</sequence>
<organism evidence="1 2">
    <name type="scientific">Streptomyces evansiae</name>
    <dbReference type="NCBI Taxonomy" id="3075535"/>
    <lineage>
        <taxon>Bacteria</taxon>
        <taxon>Bacillati</taxon>
        <taxon>Actinomycetota</taxon>
        <taxon>Actinomycetes</taxon>
        <taxon>Kitasatosporales</taxon>
        <taxon>Streptomycetaceae</taxon>
        <taxon>Streptomyces</taxon>
    </lineage>
</organism>
<dbReference type="EMBL" id="JAVRER010000038">
    <property type="protein sequence ID" value="MDT0418119.1"/>
    <property type="molecule type" value="Genomic_DNA"/>
</dbReference>
<dbReference type="RefSeq" id="WP_007823776.1">
    <property type="nucleotide sequence ID" value="NZ_JAVRER010000038.1"/>
</dbReference>
<protein>
    <submittedName>
        <fullName evidence="1">DinB family protein</fullName>
    </submittedName>
</protein>
<dbReference type="Proteomes" id="UP001183607">
    <property type="component" value="Unassembled WGS sequence"/>
</dbReference>
<dbReference type="InterPro" id="IPR034660">
    <property type="entry name" value="DinB/YfiT-like"/>
</dbReference>
<evidence type="ECO:0000313" key="1">
    <source>
        <dbReference type="EMBL" id="MDT0418119.1"/>
    </source>
</evidence>
<name>A0ABD5E9L4_9ACTN</name>
<dbReference type="SUPFAM" id="SSF109854">
    <property type="entry name" value="DinB/YfiT-like putative metalloenzymes"/>
    <property type="match status" value="1"/>
</dbReference>
<dbReference type="InterPro" id="IPR007061">
    <property type="entry name" value="MST-like"/>
</dbReference>
<dbReference type="Pfam" id="PF04978">
    <property type="entry name" value="MST"/>
    <property type="match status" value="1"/>
</dbReference>
<evidence type="ECO:0000313" key="2">
    <source>
        <dbReference type="Proteomes" id="UP001183607"/>
    </source>
</evidence>
<dbReference type="AlphaFoldDB" id="A0ABD5E9L4"/>
<gene>
    <name evidence="1" type="ORF">RM574_21775</name>
</gene>
<reference evidence="2" key="1">
    <citation type="submission" date="2023-07" db="EMBL/GenBank/DDBJ databases">
        <title>30 novel species of actinomycetes from the DSMZ collection.</title>
        <authorList>
            <person name="Nouioui I."/>
        </authorList>
    </citation>
    <scope>NUCLEOTIDE SEQUENCE [LARGE SCALE GENOMIC DNA]</scope>
    <source>
        <strain evidence="2">DSM 41982</strain>
    </source>
</reference>
<dbReference type="Gene3D" id="1.20.120.450">
    <property type="entry name" value="dinb family like domain"/>
    <property type="match status" value="1"/>
</dbReference>